<dbReference type="InterPro" id="IPR000631">
    <property type="entry name" value="CARKD"/>
</dbReference>
<dbReference type="InterPro" id="IPR017953">
    <property type="entry name" value="Carbohydrate_kinase_pred_CS"/>
</dbReference>
<evidence type="ECO:0000256" key="9">
    <source>
        <dbReference type="ARBA" id="ARBA00022958"/>
    </source>
</evidence>
<feature type="binding site" evidence="18">
    <location>
        <begin position="123"/>
        <end position="129"/>
    </location>
    <ligand>
        <name>(6S)-NADPHX</name>
        <dbReference type="ChEBI" id="CHEBI:64076"/>
    </ligand>
</feature>
<comment type="function">
    <text evidence="14 19">Bifunctional enzyme that catalyzes the epimerization of the S- and R-forms of NAD(P)HX and the dehydration of the S-form of NAD(P)HX at the expense of ADP, which is converted to AMP. This allows the repair of both epimers of NAD(P)HX, a damaged form of NAD(P)H that is a result of enzymatic or heat-dependent hydration.</text>
</comment>
<evidence type="ECO:0000256" key="15">
    <source>
        <dbReference type="ARBA" id="ARBA00048238"/>
    </source>
</evidence>
<feature type="binding site" evidence="17">
    <location>
        <position position="342"/>
    </location>
    <ligand>
        <name>(6S)-NADPHX</name>
        <dbReference type="ChEBI" id="CHEBI:64076"/>
    </ligand>
</feature>
<dbReference type="InterPro" id="IPR004443">
    <property type="entry name" value="YjeF_N_dom"/>
</dbReference>
<evidence type="ECO:0000256" key="5">
    <source>
        <dbReference type="ARBA" id="ARBA00022723"/>
    </source>
</evidence>
<keyword evidence="23" id="KW-1185">Reference proteome</keyword>
<keyword evidence="5 18" id="KW-0479">Metal-binding</keyword>
<evidence type="ECO:0000256" key="19">
    <source>
        <dbReference type="PIRNR" id="PIRNR017184"/>
    </source>
</evidence>
<comment type="similarity">
    <text evidence="4 19">In the C-terminal section; belongs to the NnrD/CARKD family.</text>
</comment>
<keyword evidence="8 17" id="KW-0521">NADP</keyword>
<comment type="catalytic activity">
    <reaction evidence="1 18 19">
        <text>(6R)-NADHX = (6S)-NADHX</text>
        <dbReference type="Rhea" id="RHEA:32215"/>
        <dbReference type="ChEBI" id="CHEBI:64074"/>
        <dbReference type="ChEBI" id="CHEBI:64075"/>
        <dbReference type="EC" id="5.1.99.6"/>
    </reaction>
</comment>
<dbReference type="InterPro" id="IPR029056">
    <property type="entry name" value="Ribokinase-like"/>
</dbReference>
<dbReference type="SUPFAM" id="SSF64153">
    <property type="entry name" value="YjeF N-terminal domain-like"/>
    <property type="match status" value="1"/>
</dbReference>
<comment type="similarity">
    <text evidence="3 19">In the N-terminal section; belongs to the NnrE/AIBP family.</text>
</comment>
<evidence type="ECO:0000256" key="2">
    <source>
        <dbReference type="ARBA" id="ARBA00000909"/>
    </source>
</evidence>
<feature type="binding site" evidence="17">
    <location>
        <begin position="375"/>
        <end position="379"/>
    </location>
    <ligand>
        <name>AMP</name>
        <dbReference type="ChEBI" id="CHEBI:456215"/>
    </ligand>
</feature>
<dbReference type="EC" id="4.2.1.136" evidence="19"/>
<accession>A0ABY5LCH2</accession>
<dbReference type="PIRSF" id="PIRSF017184">
    <property type="entry name" value="Nnr"/>
    <property type="match status" value="1"/>
</dbReference>
<comment type="similarity">
    <text evidence="18">Belongs to the NnrE/AIBP family.</text>
</comment>
<protein>
    <recommendedName>
        <fullName evidence="19">Bifunctional NAD(P)H-hydrate repair enzyme</fullName>
    </recommendedName>
    <alternativeName>
        <fullName evidence="19">Nicotinamide nucleotide repair protein</fullName>
    </alternativeName>
    <domain>
        <recommendedName>
            <fullName evidence="19">ADP-dependent (S)-NAD(P)H-hydrate dehydratase</fullName>
            <ecNumber evidence="19">4.2.1.136</ecNumber>
        </recommendedName>
        <alternativeName>
            <fullName evidence="19">ADP-dependent NAD(P)HX dehydratase</fullName>
        </alternativeName>
    </domain>
    <domain>
        <recommendedName>
            <fullName evidence="19">NAD(P)H-hydrate epimerase</fullName>
            <ecNumber evidence="19">5.1.99.6</ecNumber>
        </recommendedName>
    </domain>
</protein>
<dbReference type="PROSITE" id="PS51383">
    <property type="entry name" value="YJEF_C_3"/>
    <property type="match status" value="1"/>
</dbReference>
<evidence type="ECO:0000313" key="22">
    <source>
        <dbReference type="EMBL" id="UUL83520.1"/>
    </source>
</evidence>
<evidence type="ECO:0000256" key="11">
    <source>
        <dbReference type="ARBA" id="ARBA00023235"/>
    </source>
</evidence>
<evidence type="ECO:0000256" key="10">
    <source>
        <dbReference type="ARBA" id="ARBA00023027"/>
    </source>
</evidence>
<organism evidence="22 23">
    <name type="scientific">Sphingomonas qomolangmaensis</name>
    <dbReference type="NCBI Taxonomy" id="2918765"/>
    <lineage>
        <taxon>Bacteria</taxon>
        <taxon>Pseudomonadati</taxon>
        <taxon>Pseudomonadota</taxon>
        <taxon>Alphaproteobacteria</taxon>
        <taxon>Sphingomonadales</taxon>
        <taxon>Sphingomonadaceae</taxon>
        <taxon>Sphingomonas</taxon>
    </lineage>
</organism>
<keyword evidence="9 18" id="KW-0630">Potassium</keyword>
<feature type="binding site" evidence="18">
    <location>
        <position position="119"/>
    </location>
    <ligand>
        <name>K(+)</name>
        <dbReference type="ChEBI" id="CHEBI:29103"/>
    </ligand>
</feature>
<dbReference type="NCBIfam" id="TIGR00197">
    <property type="entry name" value="yjeF_nterm"/>
    <property type="match status" value="1"/>
</dbReference>
<evidence type="ECO:0000256" key="6">
    <source>
        <dbReference type="ARBA" id="ARBA00022741"/>
    </source>
</evidence>
<feature type="binding site" evidence="18">
    <location>
        <position position="63"/>
    </location>
    <ligand>
        <name>K(+)</name>
        <dbReference type="ChEBI" id="CHEBI:29103"/>
    </ligand>
</feature>
<feature type="binding site" evidence="18">
    <location>
        <position position="155"/>
    </location>
    <ligand>
        <name>K(+)</name>
        <dbReference type="ChEBI" id="CHEBI:29103"/>
    </ligand>
</feature>
<dbReference type="InterPro" id="IPR036652">
    <property type="entry name" value="YjeF_N_dom_sf"/>
</dbReference>
<feature type="domain" description="YjeF N-terminal" evidence="21">
    <location>
        <begin position="16"/>
        <end position="206"/>
    </location>
</feature>
<dbReference type="PANTHER" id="PTHR12592:SF0">
    <property type="entry name" value="ATP-DEPENDENT (S)-NAD(P)H-HYDRATE DEHYDRATASE"/>
    <property type="match status" value="1"/>
</dbReference>
<dbReference type="Gene3D" id="3.40.1190.20">
    <property type="match status" value="1"/>
</dbReference>
<dbReference type="EMBL" id="CP101740">
    <property type="protein sequence ID" value="UUL83520.1"/>
    <property type="molecule type" value="Genomic_DNA"/>
</dbReference>
<evidence type="ECO:0000313" key="23">
    <source>
        <dbReference type="Proteomes" id="UP001058533"/>
    </source>
</evidence>
<dbReference type="CDD" id="cd01171">
    <property type="entry name" value="YXKO-related"/>
    <property type="match status" value="1"/>
</dbReference>
<evidence type="ECO:0000259" key="20">
    <source>
        <dbReference type="PROSITE" id="PS51383"/>
    </source>
</evidence>
<keyword evidence="7 17" id="KW-0067">ATP-binding</keyword>
<comment type="catalytic activity">
    <reaction evidence="15 17 19">
        <text>(6S)-NADHX + ADP = AMP + phosphate + NADH + H(+)</text>
        <dbReference type="Rhea" id="RHEA:32223"/>
        <dbReference type="ChEBI" id="CHEBI:15378"/>
        <dbReference type="ChEBI" id="CHEBI:43474"/>
        <dbReference type="ChEBI" id="CHEBI:57945"/>
        <dbReference type="ChEBI" id="CHEBI:64074"/>
        <dbReference type="ChEBI" id="CHEBI:456215"/>
        <dbReference type="ChEBI" id="CHEBI:456216"/>
        <dbReference type="EC" id="4.2.1.136"/>
    </reaction>
</comment>
<evidence type="ECO:0000256" key="7">
    <source>
        <dbReference type="ARBA" id="ARBA00022840"/>
    </source>
</evidence>
<dbReference type="EC" id="5.1.99.6" evidence="19"/>
<evidence type="ECO:0000259" key="21">
    <source>
        <dbReference type="PROSITE" id="PS51385"/>
    </source>
</evidence>
<dbReference type="HAMAP" id="MF_01966">
    <property type="entry name" value="NADHX_epimerase"/>
    <property type="match status" value="1"/>
</dbReference>
<name>A0ABY5LCH2_9SPHN</name>
<dbReference type="InterPro" id="IPR030677">
    <property type="entry name" value="Nnr"/>
</dbReference>
<gene>
    <name evidence="17" type="primary">nnrD</name>
    <name evidence="18" type="synonym">nnrE</name>
    <name evidence="22" type="ORF">NMP03_04645</name>
</gene>
<keyword evidence="12 17" id="KW-0456">Lyase</keyword>
<evidence type="ECO:0000256" key="4">
    <source>
        <dbReference type="ARBA" id="ARBA00009524"/>
    </source>
</evidence>
<feature type="binding site" evidence="18">
    <location>
        <begin position="62"/>
        <end position="66"/>
    </location>
    <ligand>
        <name>(6S)-NADPHX</name>
        <dbReference type="ChEBI" id="CHEBI:64076"/>
    </ligand>
</feature>
<dbReference type="SUPFAM" id="SSF53613">
    <property type="entry name" value="Ribokinase-like"/>
    <property type="match status" value="1"/>
</dbReference>
<dbReference type="PANTHER" id="PTHR12592">
    <property type="entry name" value="ATP-DEPENDENT (S)-NAD(P)H-HYDRATE DEHYDRATASE FAMILY MEMBER"/>
    <property type="match status" value="1"/>
</dbReference>
<comment type="catalytic activity">
    <reaction evidence="16 17 19">
        <text>(6S)-NADPHX + ADP = AMP + phosphate + NADPH + H(+)</text>
        <dbReference type="Rhea" id="RHEA:32235"/>
        <dbReference type="ChEBI" id="CHEBI:15378"/>
        <dbReference type="ChEBI" id="CHEBI:43474"/>
        <dbReference type="ChEBI" id="CHEBI:57783"/>
        <dbReference type="ChEBI" id="CHEBI:64076"/>
        <dbReference type="ChEBI" id="CHEBI:456215"/>
        <dbReference type="ChEBI" id="CHEBI:456216"/>
        <dbReference type="EC" id="4.2.1.136"/>
    </reaction>
</comment>
<sequence>MNPALAGASIVTAAQMRAAEVACFAAGVSQVALMERAARAVAQQVARFARSRPVLVLAGPGNNGGDGFGVAWVLAEWGYDVTVATLGQDWNGAAAVMRDRWTGPTTDLDDATPRPVLVDGLFGIGLTRPIAAPVRGRLATLAAAAELVVAIDVPSGSFADQDASDGVEADITVALGALKPCHVVGDTARCGHLILADLAIAVPGDTRLIARPVLHPPSRADHKYTRGLVIVIGGTMPGAARLAAGAAARGGAGYVVLASDDARVPFDAVVSRKPDAIAAMLADPKLGAVLIGPGLGRDDEARTRSEEAAASDCPLVIDGDALALASIDQLACRTAPTILTPHSGEFDRLFGTGGGNKLERTRDAARRSGAIVVHKGADTVIAAPDGQSIVAHPPAWLSTAGTGDVLAGIAAARLAASRDPMRAAIEAVWLHARAASLAGPAFVADGLAMHLPQAIAECL</sequence>
<feature type="domain" description="YjeF C-terminal" evidence="20">
    <location>
        <begin position="206"/>
        <end position="458"/>
    </location>
</feature>
<evidence type="ECO:0000256" key="13">
    <source>
        <dbReference type="ARBA" id="ARBA00023268"/>
    </source>
</evidence>
<evidence type="ECO:0000256" key="16">
    <source>
        <dbReference type="ARBA" id="ARBA00049209"/>
    </source>
</evidence>
<comment type="catalytic activity">
    <reaction evidence="2 18 19">
        <text>(6R)-NADPHX = (6S)-NADPHX</text>
        <dbReference type="Rhea" id="RHEA:32227"/>
        <dbReference type="ChEBI" id="CHEBI:64076"/>
        <dbReference type="ChEBI" id="CHEBI:64077"/>
        <dbReference type="EC" id="5.1.99.6"/>
    </reaction>
</comment>
<comment type="function">
    <text evidence="17">Catalyzes the dehydration of the S-form of NAD(P)HX at the expense of ADP, which is converted to AMP. Together with NAD(P)HX epimerase, which catalyzes the epimerization of the S- and R-forms, the enzyme allows the repair of both epimers of NAD(P)HX, a damaged form of NAD(P)H that is a result of enzymatic or heat-dependent hydration.</text>
</comment>
<evidence type="ECO:0000256" key="14">
    <source>
        <dbReference type="ARBA" id="ARBA00025153"/>
    </source>
</evidence>
<keyword evidence="13" id="KW-0511">Multifunctional enzyme</keyword>
<dbReference type="PROSITE" id="PS51385">
    <property type="entry name" value="YJEF_N"/>
    <property type="match status" value="1"/>
</dbReference>
<comment type="caution">
    <text evidence="18">Lacks conserved residue(s) required for the propagation of feature annotation.</text>
</comment>
<dbReference type="PROSITE" id="PS01049">
    <property type="entry name" value="YJEF_C_1"/>
    <property type="match status" value="1"/>
</dbReference>
<comment type="cofactor">
    <cofactor evidence="17">
        <name>Mg(2+)</name>
        <dbReference type="ChEBI" id="CHEBI:18420"/>
    </cofactor>
</comment>
<dbReference type="Pfam" id="PF03853">
    <property type="entry name" value="YjeF_N"/>
    <property type="match status" value="1"/>
</dbReference>
<evidence type="ECO:0000256" key="3">
    <source>
        <dbReference type="ARBA" id="ARBA00006001"/>
    </source>
</evidence>
<feature type="binding site" evidence="18">
    <location>
        <position position="152"/>
    </location>
    <ligand>
        <name>(6S)-NADPHX</name>
        <dbReference type="ChEBI" id="CHEBI:64076"/>
    </ligand>
</feature>
<dbReference type="Pfam" id="PF01256">
    <property type="entry name" value="Carb_kinase"/>
    <property type="match status" value="1"/>
</dbReference>
<dbReference type="NCBIfam" id="TIGR00196">
    <property type="entry name" value="yjeF_cterm"/>
    <property type="match status" value="1"/>
</dbReference>
<comment type="subunit">
    <text evidence="17">Homotetramer.</text>
</comment>
<evidence type="ECO:0000256" key="18">
    <source>
        <dbReference type="HAMAP-Rule" id="MF_01966"/>
    </source>
</evidence>
<keyword evidence="11 18" id="KW-0413">Isomerase</keyword>
<comment type="function">
    <text evidence="18">Catalyzes the epimerization of the S- and R-forms of NAD(P)HX, a damaged form of NAD(P)H that is a result of enzymatic or heat-dependent hydration. This is a prerequisite for the S-specific NAD(P)H-hydrate dehydratase to allow the repair of both epimers of NAD(P)HX.</text>
</comment>
<comment type="cofactor">
    <cofactor evidence="18 19">
        <name>K(+)</name>
        <dbReference type="ChEBI" id="CHEBI:29103"/>
    </cofactor>
    <text evidence="18 19">Binds 1 potassium ion per subunit.</text>
</comment>
<evidence type="ECO:0000256" key="8">
    <source>
        <dbReference type="ARBA" id="ARBA00022857"/>
    </source>
</evidence>
<dbReference type="RefSeq" id="WP_256507359.1">
    <property type="nucleotide sequence ID" value="NZ_CP101740.1"/>
</dbReference>
<feature type="binding site" evidence="17">
    <location>
        <position position="404"/>
    </location>
    <ligand>
        <name>(6S)-NADPHX</name>
        <dbReference type="ChEBI" id="CHEBI:64076"/>
    </ligand>
</feature>
<dbReference type="Gene3D" id="3.40.50.10260">
    <property type="entry name" value="YjeF N-terminal domain"/>
    <property type="match status" value="1"/>
</dbReference>
<proteinExistence type="inferred from homology"/>
<feature type="binding site" evidence="17">
    <location>
        <position position="403"/>
    </location>
    <ligand>
        <name>AMP</name>
        <dbReference type="ChEBI" id="CHEBI:456215"/>
    </ligand>
</feature>
<evidence type="ECO:0000256" key="1">
    <source>
        <dbReference type="ARBA" id="ARBA00000013"/>
    </source>
</evidence>
<evidence type="ECO:0000256" key="17">
    <source>
        <dbReference type="HAMAP-Rule" id="MF_01965"/>
    </source>
</evidence>
<comment type="similarity">
    <text evidence="17">Belongs to the NnrD/CARKD family.</text>
</comment>
<dbReference type="Proteomes" id="UP001058533">
    <property type="component" value="Chromosome"/>
</dbReference>
<evidence type="ECO:0000256" key="12">
    <source>
        <dbReference type="ARBA" id="ARBA00023239"/>
    </source>
</evidence>
<keyword evidence="6 17" id="KW-0547">Nucleotide-binding</keyword>
<dbReference type="HAMAP" id="MF_01965">
    <property type="entry name" value="NADHX_dehydratase"/>
    <property type="match status" value="1"/>
</dbReference>
<reference evidence="22" key="1">
    <citation type="submission" date="2022-07" db="EMBL/GenBank/DDBJ databases">
        <title>Sphingomonas sp. nov., a novel bacterium isolated from the north slope of the Mount Everest.</title>
        <authorList>
            <person name="Cui X."/>
            <person name="Liu Y."/>
        </authorList>
    </citation>
    <scope>NUCLEOTIDE SEQUENCE</scope>
    <source>
        <strain evidence="22">S5-59</strain>
    </source>
</reference>
<feature type="binding site" evidence="17">
    <location>
        <position position="239"/>
    </location>
    <ligand>
        <name>(6S)-NADPHX</name>
        <dbReference type="ChEBI" id="CHEBI:64076"/>
    </ligand>
</feature>
<keyword evidence="10 17" id="KW-0520">NAD</keyword>
<feature type="binding site" evidence="17">
    <location>
        <position position="294"/>
    </location>
    <ligand>
        <name>(6S)-NADPHX</name>
        <dbReference type="ChEBI" id="CHEBI:64076"/>
    </ligand>
</feature>